<evidence type="ECO:0000313" key="3">
    <source>
        <dbReference type="Proteomes" id="UP000022910"/>
    </source>
</evidence>
<name>A0A015LHE7_RHIIW</name>
<dbReference type="PANTHER" id="PTHR19446">
    <property type="entry name" value="REVERSE TRANSCRIPTASES"/>
    <property type="match status" value="1"/>
</dbReference>
<sequence length="485" mass="55885">MNNSNSLIRQLANNKAPGISQISNKMLKHMGTSMKSVTLKLANLCLQVGDIPEEWRHALLYPILKTIDWKYSLTKTRPIILLETLRKVLVKIVTKRLSERNILKGGNHAGLPGRSTEAPLRIINTCIEDAKKNNKELWLTFRTSLKLTTGKKSVIKEKGITKQYTFIIGIDQGEVISPLLWTIYYDPLLAEINSLKMGYEIEYCFKSNVQSDQKEKLRINISSQSYMDNVTWITKSKAQLEQILKIADEFNIMNNIQTNYDKFEMITNKKLDKDIVEVNFGSLKRMIKPLTSKESVRILGVWINLDLKTNYVFNQCKDIIKRYNKTISFKQITDLQMKYIYNHVIISRVDYKAQLLVWTNFQTEKLNSTCRYMFKKKASLPLTTSNSIIHSSLGYAIKDINTIQAQRQLSRLYNQVISKGMMKDIFEIDCKQLQSELLSNKSPLATWNISLKDLQVKHCLLAHVLALLYDNILTIKSSGVKVNQI</sequence>
<dbReference type="STRING" id="1432141.A0A015LHE7"/>
<protein>
    <recommendedName>
        <fullName evidence="1">Reverse transcriptase domain-containing protein</fullName>
    </recommendedName>
</protein>
<evidence type="ECO:0000313" key="2">
    <source>
        <dbReference type="EMBL" id="EXX54283.1"/>
    </source>
</evidence>
<organism evidence="2 3">
    <name type="scientific">Rhizophagus irregularis (strain DAOM 197198w)</name>
    <name type="common">Glomus intraradices</name>
    <dbReference type="NCBI Taxonomy" id="1432141"/>
    <lineage>
        <taxon>Eukaryota</taxon>
        <taxon>Fungi</taxon>
        <taxon>Fungi incertae sedis</taxon>
        <taxon>Mucoromycota</taxon>
        <taxon>Glomeromycotina</taxon>
        <taxon>Glomeromycetes</taxon>
        <taxon>Glomerales</taxon>
        <taxon>Glomeraceae</taxon>
        <taxon>Rhizophagus</taxon>
    </lineage>
</organism>
<accession>A0A015LHE7</accession>
<dbReference type="HOGENOM" id="CLU_002435_6_0_1"/>
<feature type="domain" description="Reverse transcriptase" evidence="1">
    <location>
        <begin position="44"/>
        <end position="303"/>
    </location>
</feature>
<comment type="caution">
    <text evidence="2">The sequence shown here is derived from an EMBL/GenBank/DDBJ whole genome shotgun (WGS) entry which is preliminary data.</text>
</comment>
<dbReference type="PROSITE" id="PS50878">
    <property type="entry name" value="RT_POL"/>
    <property type="match status" value="1"/>
</dbReference>
<evidence type="ECO:0000259" key="1">
    <source>
        <dbReference type="PROSITE" id="PS50878"/>
    </source>
</evidence>
<reference evidence="2 3" key="1">
    <citation type="submission" date="2014-02" db="EMBL/GenBank/DDBJ databases">
        <title>Single nucleus genome sequencing reveals high similarity among nuclei of an endomycorrhizal fungus.</title>
        <authorList>
            <person name="Lin K."/>
            <person name="Geurts R."/>
            <person name="Zhang Z."/>
            <person name="Limpens E."/>
            <person name="Saunders D.G."/>
            <person name="Mu D."/>
            <person name="Pang E."/>
            <person name="Cao H."/>
            <person name="Cha H."/>
            <person name="Lin T."/>
            <person name="Zhou Q."/>
            <person name="Shang Y."/>
            <person name="Li Y."/>
            <person name="Ivanov S."/>
            <person name="Sharma T."/>
            <person name="Velzen R.V."/>
            <person name="Ruijter N.D."/>
            <person name="Aanen D.K."/>
            <person name="Win J."/>
            <person name="Kamoun S."/>
            <person name="Bisseling T."/>
            <person name="Huang S."/>
        </authorList>
    </citation>
    <scope>NUCLEOTIDE SEQUENCE [LARGE SCALE GENOMIC DNA]</scope>
    <source>
        <strain evidence="3">DAOM197198w</strain>
    </source>
</reference>
<dbReference type="InterPro" id="IPR000477">
    <property type="entry name" value="RT_dom"/>
</dbReference>
<gene>
    <name evidence="2" type="ORF">RirG_236010</name>
</gene>
<keyword evidence="3" id="KW-1185">Reference proteome</keyword>
<dbReference type="Proteomes" id="UP000022910">
    <property type="component" value="Unassembled WGS sequence"/>
</dbReference>
<dbReference type="OrthoDB" id="2435398at2759"/>
<proteinExistence type="predicted"/>
<dbReference type="EMBL" id="JEMT01028545">
    <property type="protein sequence ID" value="EXX54283.1"/>
    <property type="molecule type" value="Genomic_DNA"/>
</dbReference>
<dbReference type="AlphaFoldDB" id="A0A015LHE7"/>
<dbReference type="Pfam" id="PF00078">
    <property type="entry name" value="RVT_1"/>
    <property type="match status" value="1"/>
</dbReference>